<keyword evidence="2" id="KW-0645">Protease</keyword>
<protein>
    <recommendedName>
        <fullName evidence="5">NlpC/P60 domain-containing protein</fullName>
    </recommendedName>
</protein>
<dbReference type="PROSITE" id="PS51935">
    <property type="entry name" value="NLPC_P60"/>
    <property type="match status" value="1"/>
</dbReference>
<evidence type="ECO:0000313" key="6">
    <source>
        <dbReference type="EMBL" id="KKN34707.1"/>
    </source>
</evidence>
<dbReference type="Pfam" id="PF00877">
    <property type="entry name" value="NLPC_P60"/>
    <property type="match status" value="1"/>
</dbReference>
<feature type="domain" description="NlpC/P60" evidence="5">
    <location>
        <begin position="4"/>
        <end position="146"/>
    </location>
</feature>
<keyword evidence="3" id="KW-0378">Hydrolase</keyword>
<evidence type="ECO:0000256" key="3">
    <source>
        <dbReference type="ARBA" id="ARBA00022801"/>
    </source>
</evidence>
<dbReference type="EMBL" id="LAZR01002089">
    <property type="protein sequence ID" value="KKN34707.1"/>
    <property type="molecule type" value="Genomic_DNA"/>
</dbReference>
<gene>
    <name evidence="6" type="ORF">LCGC14_0790890</name>
</gene>
<dbReference type="InterPro" id="IPR038765">
    <property type="entry name" value="Papain-like_cys_pep_sf"/>
</dbReference>
<organism evidence="6">
    <name type="scientific">marine sediment metagenome</name>
    <dbReference type="NCBI Taxonomy" id="412755"/>
    <lineage>
        <taxon>unclassified sequences</taxon>
        <taxon>metagenomes</taxon>
        <taxon>ecological metagenomes</taxon>
    </lineage>
</organism>
<sequence>MHREEAITMARTVALSHLNTPYLWGGDDPMAGFDCSGFCIEVLKSVGLLPRKGDWTAHGLWHIFKTVYTATDSGHGDSHSSERPVEEMEEGCLVFWHSKHDSDRIVHVEYALNKRLTIGASGGGSANVDLDTAIQRNAYVKIRPVRPTYIHGLLYPFDNIPLENENTD</sequence>
<reference evidence="6" key="1">
    <citation type="journal article" date="2015" name="Nature">
        <title>Complex archaea that bridge the gap between prokaryotes and eukaryotes.</title>
        <authorList>
            <person name="Spang A."/>
            <person name="Saw J.H."/>
            <person name="Jorgensen S.L."/>
            <person name="Zaremba-Niedzwiedzka K."/>
            <person name="Martijn J."/>
            <person name="Lind A.E."/>
            <person name="van Eijk R."/>
            <person name="Schleper C."/>
            <person name="Guy L."/>
            <person name="Ettema T.J."/>
        </authorList>
    </citation>
    <scope>NUCLEOTIDE SEQUENCE</scope>
</reference>
<dbReference type="InterPro" id="IPR000064">
    <property type="entry name" value="NLP_P60_dom"/>
</dbReference>
<evidence type="ECO:0000256" key="1">
    <source>
        <dbReference type="ARBA" id="ARBA00007074"/>
    </source>
</evidence>
<evidence type="ECO:0000256" key="4">
    <source>
        <dbReference type="ARBA" id="ARBA00022807"/>
    </source>
</evidence>
<comment type="similarity">
    <text evidence="1">Belongs to the peptidase C40 family.</text>
</comment>
<evidence type="ECO:0000256" key="2">
    <source>
        <dbReference type="ARBA" id="ARBA00022670"/>
    </source>
</evidence>
<dbReference type="GO" id="GO:0008234">
    <property type="term" value="F:cysteine-type peptidase activity"/>
    <property type="evidence" value="ECO:0007669"/>
    <property type="project" value="UniProtKB-KW"/>
</dbReference>
<keyword evidence="4" id="KW-0788">Thiol protease</keyword>
<dbReference type="GO" id="GO:0006508">
    <property type="term" value="P:proteolysis"/>
    <property type="evidence" value="ECO:0007669"/>
    <property type="project" value="UniProtKB-KW"/>
</dbReference>
<comment type="caution">
    <text evidence="6">The sequence shown here is derived from an EMBL/GenBank/DDBJ whole genome shotgun (WGS) entry which is preliminary data.</text>
</comment>
<proteinExistence type="inferred from homology"/>
<dbReference type="SUPFAM" id="SSF54001">
    <property type="entry name" value="Cysteine proteinases"/>
    <property type="match status" value="1"/>
</dbReference>
<evidence type="ECO:0000259" key="5">
    <source>
        <dbReference type="PROSITE" id="PS51935"/>
    </source>
</evidence>
<name>A0A0F9QCB9_9ZZZZ</name>
<accession>A0A0F9QCB9</accession>
<dbReference type="AlphaFoldDB" id="A0A0F9QCB9"/>
<dbReference type="Gene3D" id="3.90.1720.10">
    <property type="entry name" value="endopeptidase domain like (from Nostoc punctiforme)"/>
    <property type="match status" value="1"/>
</dbReference>